<evidence type="ECO:0000256" key="7">
    <source>
        <dbReference type="PROSITE-ProRule" id="PRU00042"/>
    </source>
</evidence>
<dbReference type="GO" id="GO:0005634">
    <property type="term" value="C:nucleus"/>
    <property type="evidence" value="ECO:0007669"/>
    <property type="project" value="UniProtKB-SubCell"/>
</dbReference>
<dbReference type="PANTHER" id="PTHR10032:SF271">
    <property type="entry name" value="RH12261P-RELATED"/>
    <property type="match status" value="1"/>
</dbReference>
<feature type="region of interest" description="Disordered" evidence="9">
    <location>
        <begin position="56"/>
        <end position="95"/>
    </location>
</feature>
<accession>A0A8J2JKB4</accession>
<name>A0A8J2JKB4_9HEXA</name>
<evidence type="ECO:0000313" key="11">
    <source>
        <dbReference type="EMBL" id="CAG7628881.1"/>
    </source>
</evidence>
<dbReference type="EMBL" id="CAJVCH010000001">
    <property type="protein sequence ID" value="CAG7628881.1"/>
    <property type="molecule type" value="Genomic_DNA"/>
</dbReference>
<gene>
    <name evidence="11" type="ORF">AFUS01_LOCUS6</name>
</gene>
<feature type="compositionally biased region" description="Polar residues" evidence="9">
    <location>
        <begin position="56"/>
        <end position="68"/>
    </location>
</feature>
<organism evidence="11 12">
    <name type="scientific">Allacma fusca</name>
    <dbReference type="NCBI Taxonomy" id="39272"/>
    <lineage>
        <taxon>Eukaryota</taxon>
        <taxon>Metazoa</taxon>
        <taxon>Ecdysozoa</taxon>
        <taxon>Arthropoda</taxon>
        <taxon>Hexapoda</taxon>
        <taxon>Collembola</taxon>
        <taxon>Symphypleona</taxon>
        <taxon>Sminthuridae</taxon>
        <taxon>Allacma</taxon>
    </lineage>
</organism>
<dbReference type="GO" id="GO:0000978">
    <property type="term" value="F:RNA polymerase II cis-regulatory region sequence-specific DNA binding"/>
    <property type="evidence" value="ECO:0007669"/>
    <property type="project" value="TreeGrafter"/>
</dbReference>
<evidence type="ECO:0000256" key="1">
    <source>
        <dbReference type="ARBA" id="ARBA00004123"/>
    </source>
</evidence>
<dbReference type="InterPro" id="IPR013087">
    <property type="entry name" value="Znf_C2H2_type"/>
</dbReference>
<feature type="domain" description="C2H2-type" evidence="10">
    <location>
        <begin position="228"/>
        <end position="247"/>
    </location>
</feature>
<comment type="subcellular location">
    <subcellularLocation>
        <location evidence="1">Nucleus</location>
    </subcellularLocation>
</comment>
<feature type="domain" description="C2H2-type" evidence="10">
    <location>
        <begin position="199"/>
        <end position="227"/>
    </location>
</feature>
<evidence type="ECO:0000256" key="8">
    <source>
        <dbReference type="SAM" id="Coils"/>
    </source>
</evidence>
<keyword evidence="3" id="KW-0677">Repeat</keyword>
<evidence type="ECO:0000256" key="6">
    <source>
        <dbReference type="ARBA" id="ARBA00023242"/>
    </source>
</evidence>
<keyword evidence="8" id="KW-0175">Coiled coil</keyword>
<keyword evidence="2" id="KW-0479">Metal-binding</keyword>
<keyword evidence="6" id="KW-0539">Nucleus</keyword>
<dbReference type="PROSITE" id="PS50157">
    <property type="entry name" value="ZINC_FINGER_C2H2_2"/>
    <property type="match status" value="2"/>
</dbReference>
<evidence type="ECO:0000259" key="10">
    <source>
        <dbReference type="PROSITE" id="PS50157"/>
    </source>
</evidence>
<keyword evidence="5" id="KW-0862">Zinc</keyword>
<dbReference type="Pfam" id="PF00096">
    <property type="entry name" value="zf-C2H2"/>
    <property type="match status" value="2"/>
</dbReference>
<dbReference type="PROSITE" id="PS00028">
    <property type="entry name" value="ZINC_FINGER_C2H2_1"/>
    <property type="match status" value="1"/>
</dbReference>
<reference evidence="11" key="1">
    <citation type="submission" date="2021-06" db="EMBL/GenBank/DDBJ databases">
        <authorList>
            <person name="Hodson N. C."/>
            <person name="Mongue J. A."/>
            <person name="Jaron S. K."/>
        </authorList>
    </citation>
    <scope>NUCLEOTIDE SEQUENCE</scope>
</reference>
<protein>
    <recommendedName>
        <fullName evidence="10">C2H2-type domain-containing protein</fullName>
    </recommendedName>
</protein>
<evidence type="ECO:0000256" key="5">
    <source>
        <dbReference type="ARBA" id="ARBA00022833"/>
    </source>
</evidence>
<evidence type="ECO:0000256" key="4">
    <source>
        <dbReference type="ARBA" id="ARBA00022771"/>
    </source>
</evidence>
<keyword evidence="12" id="KW-1185">Reference proteome</keyword>
<dbReference type="OrthoDB" id="10004641at2759"/>
<evidence type="ECO:0000256" key="3">
    <source>
        <dbReference type="ARBA" id="ARBA00022737"/>
    </source>
</evidence>
<evidence type="ECO:0000256" key="9">
    <source>
        <dbReference type="SAM" id="MobiDB-lite"/>
    </source>
</evidence>
<dbReference type="GO" id="GO:0008270">
    <property type="term" value="F:zinc ion binding"/>
    <property type="evidence" value="ECO:0007669"/>
    <property type="project" value="UniProtKB-KW"/>
</dbReference>
<comment type="caution">
    <text evidence="11">The sequence shown here is derived from an EMBL/GenBank/DDBJ whole genome shotgun (WGS) entry which is preliminary data.</text>
</comment>
<evidence type="ECO:0000256" key="2">
    <source>
        <dbReference type="ARBA" id="ARBA00022723"/>
    </source>
</evidence>
<dbReference type="SMART" id="SM00355">
    <property type="entry name" value="ZnF_C2H2"/>
    <property type="match status" value="2"/>
</dbReference>
<evidence type="ECO:0000313" key="12">
    <source>
        <dbReference type="Proteomes" id="UP000708208"/>
    </source>
</evidence>
<keyword evidence="4 7" id="KW-0863">Zinc-finger</keyword>
<dbReference type="GO" id="GO:0000981">
    <property type="term" value="F:DNA-binding transcription factor activity, RNA polymerase II-specific"/>
    <property type="evidence" value="ECO:0007669"/>
    <property type="project" value="TreeGrafter"/>
</dbReference>
<sequence length="256" mass="28964">MAPNIIKELQSKIALLERNNKTLTERLGRTEHKVGVLLQWALSFPGLAASQGLTQLKTSTSRTPQKAMQTIRRRSTGRPKSTPKIQSKQRSKKEIKKVTSEVAEDKEQVPSTSQIEIVETKVDDISQSSEIEKIDMEGIQETVEKGISDDFVGLDHTLLPIADLEEPGQQTERFEQMEQDEESIEEGKQKVIQIQQPKFVCTICGSGYAYQHGLSRHMHTVHERLQEFTCKICGKGFYRSDKLRSHELLCAKKATT</sequence>
<feature type="coiled-coil region" evidence="8">
    <location>
        <begin position="6"/>
        <end position="33"/>
    </location>
</feature>
<dbReference type="Proteomes" id="UP000708208">
    <property type="component" value="Unassembled WGS sequence"/>
</dbReference>
<dbReference type="AlphaFoldDB" id="A0A8J2JKB4"/>
<dbReference type="PANTHER" id="PTHR10032">
    <property type="entry name" value="ZINC FINGER PROTEIN WITH KRAB AND SCAN DOMAINS"/>
    <property type="match status" value="1"/>
</dbReference>
<proteinExistence type="predicted"/>
<dbReference type="InterPro" id="IPR027756">
    <property type="entry name" value="Ovo-like"/>
</dbReference>